<dbReference type="InterPro" id="IPR009003">
    <property type="entry name" value="Peptidase_S1_PA"/>
</dbReference>
<dbReference type="AlphaFoldDB" id="A0A563EW97"/>
<dbReference type="GO" id="GO:0006508">
    <property type="term" value="P:proteolysis"/>
    <property type="evidence" value="ECO:0007669"/>
    <property type="project" value="InterPro"/>
</dbReference>
<evidence type="ECO:0008006" key="4">
    <source>
        <dbReference type="Google" id="ProtNLM"/>
    </source>
</evidence>
<dbReference type="Gene3D" id="3.30.300.50">
    <property type="match status" value="1"/>
</dbReference>
<dbReference type="GO" id="GO:0004252">
    <property type="term" value="F:serine-type endopeptidase activity"/>
    <property type="evidence" value="ECO:0007669"/>
    <property type="project" value="InterPro"/>
</dbReference>
<feature type="signal peptide" evidence="1">
    <location>
        <begin position="1"/>
        <end position="27"/>
    </location>
</feature>
<dbReference type="SUPFAM" id="SSF50494">
    <property type="entry name" value="Trypsin-like serine proteases"/>
    <property type="match status" value="1"/>
</dbReference>
<sequence>MHFRKPTCAAVATLVALGALVHGGASAGGAPRSPADGKDPLLVAAQAYRKSYPQMSEEAARAAAAQQDQRKALYEELTRNGDAGFGGAWFDPPSGVLHVAVTNDDTAAQLAALGKRLDVKVESLRVQRSFAELQSLADSIRGGKDVLAEAARGRVGIDVRTNGVVVAVEAAQQGALASAAASAGVTVVANRESRTEEDAGCVDRRSCDWTIRAGSALWRGADGHVCSTGFTGRDAGGQRYVLTAGHCSTGGGVQWGTGGQQIGPLTVAGTWGSLDAALIAVTNPWFTGDLGGEIYNRYAPNKSVPLNGVAPNLGYIWSGEVVCLAANFAEPDGDSFCGTIGTNSDPWESGLAKVDNVDACGGDSGGGWYWLTSTGRRIGYGLHSRSSTGCHNHAGSASWFSPLPVVKSWAPWLDVEVV</sequence>
<dbReference type="PROSITE" id="PS00134">
    <property type="entry name" value="TRYPSIN_HIS"/>
    <property type="match status" value="1"/>
</dbReference>
<dbReference type="RefSeq" id="WP_146351424.1">
    <property type="nucleotide sequence ID" value="NZ_VOBR01000007.1"/>
</dbReference>
<dbReference type="Gene3D" id="2.40.10.10">
    <property type="entry name" value="Trypsin-like serine proteases"/>
    <property type="match status" value="2"/>
</dbReference>
<reference evidence="2 3" key="1">
    <citation type="submission" date="2019-07" db="EMBL/GenBank/DDBJ databases">
        <title>Lentzea xizangensis sp. nov., isolated from Qinghai-Tibetan Plateau Soils.</title>
        <authorList>
            <person name="Huang J."/>
        </authorList>
    </citation>
    <scope>NUCLEOTIDE SEQUENCE [LARGE SCALE GENOMIC DNA]</scope>
    <source>
        <strain evidence="2 3">FXJ1.1311</strain>
    </source>
</reference>
<keyword evidence="1" id="KW-0732">Signal</keyword>
<accession>A0A563EW97</accession>
<feature type="chain" id="PRO_5022157554" description="Streptogrisin C" evidence="1">
    <location>
        <begin position="28"/>
        <end position="418"/>
    </location>
</feature>
<proteinExistence type="predicted"/>
<evidence type="ECO:0000256" key="1">
    <source>
        <dbReference type="SAM" id="SignalP"/>
    </source>
</evidence>
<dbReference type="EMBL" id="VOBR01000007">
    <property type="protein sequence ID" value="TWP51751.1"/>
    <property type="molecule type" value="Genomic_DNA"/>
</dbReference>
<organism evidence="2 3">
    <name type="scientific">Lentzea tibetensis</name>
    <dbReference type="NCBI Taxonomy" id="2591470"/>
    <lineage>
        <taxon>Bacteria</taxon>
        <taxon>Bacillati</taxon>
        <taxon>Actinomycetota</taxon>
        <taxon>Actinomycetes</taxon>
        <taxon>Pseudonocardiales</taxon>
        <taxon>Pseudonocardiaceae</taxon>
        <taxon>Lentzea</taxon>
    </lineage>
</organism>
<dbReference type="InterPro" id="IPR043504">
    <property type="entry name" value="Peptidase_S1_PA_chymotrypsin"/>
</dbReference>
<evidence type="ECO:0000313" key="3">
    <source>
        <dbReference type="Proteomes" id="UP000316639"/>
    </source>
</evidence>
<keyword evidence="3" id="KW-1185">Reference proteome</keyword>
<evidence type="ECO:0000313" key="2">
    <source>
        <dbReference type="EMBL" id="TWP51751.1"/>
    </source>
</evidence>
<name>A0A563EW97_9PSEU</name>
<dbReference type="Proteomes" id="UP000316639">
    <property type="component" value="Unassembled WGS sequence"/>
</dbReference>
<comment type="caution">
    <text evidence="2">The sequence shown here is derived from an EMBL/GenBank/DDBJ whole genome shotgun (WGS) entry which is preliminary data.</text>
</comment>
<dbReference type="InterPro" id="IPR035070">
    <property type="entry name" value="Streptogrisin_prodomain"/>
</dbReference>
<gene>
    <name evidence="2" type="ORF">FKR81_12865</name>
</gene>
<protein>
    <recommendedName>
        <fullName evidence="4">Streptogrisin C</fullName>
    </recommendedName>
</protein>
<dbReference type="InterPro" id="IPR018114">
    <property type="entry name" value="TRYPSIN_HIS"/>
</dbReference>
<dbReference type="OrthoDB" id="1496095at2"/>